<evidence type="ECO:0000313" key="2">
    <source>
        <dbReference type="EMBL" id="ENZ79589.1"/>
    </source>
</evidence>
<protein>
    <submittedName>
        <fullName evidence="2">Uncharacterized protein</fullName>
    </submittedName>
</protein>
<keyword evidence="1" id="KW-1133">Transmembrane helix</keyword>
<organism evidence="2 3">
    <name type="scientific">Ralstonia pickettii OR214</name>
    <dbReference type="NCBI Taxonomy" id="1264675"/>
    <lineage>
        <taxon>Bacteria</taxon>
        <taxon>Pseudomonadati</taxon>
        <taxon>Pseudomonadota</taxon>
        <taxon>Betaproteobacteria</taxon>
        <taxon>Burkholderiales</taxon>
        <taxon>Burkholderiaceae</taxon>
        <taxon>Ralstonia</taxon>
    </lineage>
</organism>
<dbReference type="Proteomes" id="UP000013280">
    <property type="component" value="Unassembled WGS sequence"/>
</dbReference>
<comment type="caution">
    <text evidence="2">The sequence shown here is derived from an EMBL/GenBank/DDBJ whole genome shotgun (WGS) entry which is preliminary data.</text>
</comment>
<dbReference type="AlphaFoldDB" id="R0EBX2"/>
<feature type="transmembrane region" description="Helical" evidence="1">
    <location>
        <begin position="50"/>
        <end position="75"/>
    </location>
</feature>
<reference evidence="2 3" key="1">
    <citation type="journal article" date="2013" name="Genome Announc.">
        <title>Draft Genome Sequence for Ralstonia sp. Strain OR214, a Bacterium with Potential for Bioremediation.</title>
        <authorList>
            <person name="Utturkar S.M."/>
            <person name="Bollmann A."/>
            <person name="Brzoska R.M."/>
            <person name="Klingeman D.M."/>
            <person name="Epstein S.E."/>
            <person name="Palumbo A.V."/>
            <person name="Brown S.D."/>
        </authorList>
    </citation>
    <scope>NUCLEOTIDE SEQUENCE [LARGE SCALE GENOMIC DNA]</scope>
    <source>
        <strain evidence="2 3">OR214</strain>
    </source>
</reference>
<gene>
    <name evidence="2" type="ORF">OR214_00005</name>
</gene>
<sequence length="77" mass="8620">MHNANMPVPVSANSHREFKRVPINGPMRNLFIETRRTTFANFIRQHAPNAFAYLALVCGAIGVGCAWYISFVLGVTR</sequence>
<dbReference type="RefSeq" id="WP_004625977.1">
    <property type="nucleotide sequence ID" value="NZ_APMQ01000001.1"/>
</dbReference>
<name>R0EBX2_RALPI</name>
<keyword evidence="1" id="KW-0472">Membrane</keyword>
<dbReference type="EMBL" id="APMQ01000001">
    <property type="protein sequence ID" value="ENZ79589.1"/>
    <property type="molecule type" value="Genomic_DNA"/>
</dbReference>
<accession>R0EBX2</accession>
<evidence type="ECO:0000256" key="1">
    <source>
        <dbReference type="SAM" id="Phobius"/>
    </source>
</evidence>
<proteinExistence type="predicted"/>
<keyword evidence="1" id="KW-0812">Transmembrane</keyword>
<dbReference type="PATRIC" id="fig|1264675.3.peg.4"/>
<evidence type="ECO:0000313" key="3">
    <source>
        <dbReference type="Proteomes" id="UP000013280"/>
    </source>
</evidence>